<protein>
    <submittedName>
        <fullName evidence="1">Variant surface glycoprotein 1125.5710</fullName>
    </submittedName>
</protein>
<reference evidence="1" key="1">
    <citation type="submission" date="2016-08" db="EMBL/GenBank/DDBJ databases">
        <title>VSG repertoire of Trypanosoma brucei EATRO 1125.</title>
        <authorList>
            <person name="Cross G.A."/>
        </authorList>
    </citation>
    <scope>NUCLEOTIDE SEQUENCE</scope>
    <source>
        <strain evidence="1">EATRO 1125</strain>
    </source>
</reference>
<dbReference type="EMBL" id="KX701793">
    <property type="protein sequence ID" value="APD75749.1"/>
    <property type="molecule type" value="Genomic_DNA"/>
</dbReference>
<accession>A0A1J0RCT0</accession>
<evidence type="ECO:0000313" key="1">
    <source>
        <dbReference type="EMBL" id="APD75749.1"/>
    </source>
</evidence>
<organism evidence="1">
    <name type="scientific">Trypanosoma brucei</name>
    <dbReference type="NCBI Taxonomy" id="5691"/>
    <lineage>
        <taxon>Eukaryota</taxon>
        <taxon>Discoba</taxon>
        <taxon>Euglenozoa</taxon>
        <taxon>Kinetoplastea</taxon>
        <taxon>Metakinetoplastina</taxon>
        <taxon>Trypanosomatida</taxon>
        <taxon>Trypanosomatidae</taxon>
        <taxon>Trypanosoma</taxon>
    </lineage>
</organism>
<name>A0A1J0RCT0_9TRYP</name>
<sequence length="260" mass="27729">MLKADSGAGKMIIRSGKPNGLQGNCDGSLKQLNGVDIKATAVDSKSRKKLIYSTDRETVALFPVQRTTMSLTTAGACTVSATGSGFGPSGSSCGTAWSTISNPTAQPAAARPPVPQAIYKGDSVGGECAVTAVPDDDHHKDTHALLKATCETRKVYNQPIDSVADLTLDTVLENKSMILAVRNSDEQFKSLKGRDVDRTSEKFKTTMKALLGGCPETFTELFITKITDEDFECREAEKTAKAKREALAQKATPQLQLPIS</sequence>
<proteinExistence type="predicted"/>
<dbReference type="AlphaFoldDB" id="A0A1J0RCT0"/>